<dbReference type="InterPro" id="IPR051920">
    <property type="entry name" value="MPT_Adenylyltrnsfr/MoaC-Rel"/>
</dbReference>
<dbReference type="PROSITE" id="PS01078">
    <property type="entry name" value="MOCF_BIOSYNTHESIS_1"/>
    <property type="match status" value="1"/>
</dbReference>
<comment type="caution">
    <text evidence="5">The sequence shown here is derived from an EMBL/GenBank/DDBJ whole genome shotgun (WGS) entry which is preliminary data.</text>
</comment>
<accession>A0A1V4SJ39</accession>
<dbReference type="STRING" id="48256.CLHUN_21520"/>
<protein>
    <submittedName>
        <fullName evidence="5">Molybdopterin adenylyltransferase</fullName>
        <ecNumber evidence="5">2.7.7.75</ecNumber>
    </submittedName>
</protein>
<comment type="pathway">
    <text evidence="2">Cofactor biosynthesis; molybdopterin biosynthesis.</text>
</comment>
<dbReference type="EMBL" id="MZGX01000013">
    <property type="protein sequence ID" value="OPX43909.1"/>
    <property type="molecule type" value="Genomic_DNA"/>
</dbReference>
<keyword evidence="6" id="KW-1185">Reference proteome</keyword>
<evidence type="ECO:0000256" key="1">
    <source>
        <dbReference type="ARBA" id="ARBA00003487"/>
    </source>
</evidence>
<dbReference type="GO" id="GO:0061598">
    <property type="term" value="F:molybdopterin adenylyltransferase activity"/>
    <property type="evidence" value="ECO:0007669"/>
    <property type="project" value="UniProtKB-EC"/>
</dbReference>
<dbReference type="CDD" id="cd00886">
    <property type="entry name" value="MogA_MoaB"/>
    <property type="match status" value="1"/>
</dbReference>
<proteinExistence type="predicted"/>
<dbReference type="RefSeq" id="WP_080064587.1">
    <property type="nucleotide sequence ID" value="NZ_MZGX01000013.1"/>
</dbReference>
<evidence type="ECO:0000256" key="3">
    <source>
        <dbReference type="ARBA" id="ARBA00023150"/>
    </source>
</evidence>
<evidence type="ECO:0000256" key="2">
    <source>
        <dbReference type="ARBA" id="ARBA00005046"/>
    </source>
</evidence>
<dbReference type="AlphaFoldDB" id="A0A1V4SJ39"/>
<dbReference type="InterPro" id="IPR008284">
    <property type="entry name" value="MoCF_biosynth_CS"/>
</dbReference>
<reference evidence="5 6" key="1">
    <citation type="submission" date="2017-03" db="EMBL/GenBank/DDBJ databases">
        <title>Genome sequence of Clostridium hungatei DSM 14427.</title>
        <authorList>
            <person name="Poehlein A."/>
            <person name="Daniel R."/>
        </authorList>
    </citation>
    <scope>NUCLEOTIDE SEQUENCE [LARGE SCALE GENOMIC DNA]</scope>
    <source>
        <strain evidence="5 6">DSM 14427</strain>
    </source>
</reference>
<dbReference type="SUPFAM" id="SSF53218">
    <property type="entry name" value="Molybdenum cofactor biosynthesis proteins"/>
    <property type="match status" value="1"/>
</dbReference>
<dbReference type="Proteomes" id="UP000191554">
    <property type="component" value="Unassembled WGS sequence"/>
</dbReference>
<dbReference type="Pfam" id="PF00994">
    <property type="entry name" value="MoCF_biosynth"/>
    <property type="match status" value="1"/>
</dbReference>
<keyword evidence="5" id="KW-0808">Transferase</keyword>
<dbReference type="InterPro" id="IPR001453">
    <property type="entry name" value="MoaB/Mog_dom"/>
</dbReference>
<gene>
    <name evidence="5" type="primary">mog</name>
    <name evidence="5" type="ORF">CLHUN_21520</name>
</gene>
<dbReference type="Gene3D" id="3.40.980.10">
    <property type="entry name" value="MoaB/Mog-like domain"/>
    <property type="match status" value="1"/>
</dbReference>
<keyword evidence="5" id="KW-0548">Nucleotidyltransferase</keyword>
<comment type="function">
    <text evidence="1">May be involved in the biosynthesis of molybdopterin.</text>
</comment>
<dbReference type="EC" id="2.7.7.75" evidence="5"/>
<dbReference type="OrthoDB" id="9784492at2"/>
<keyword evidence="3" id="KW-0501">Molybdenum cofactor biosynthesis</keyword>
<dbReference type="PANTHER" id="PTHR43764:SF1">
    <property type="entry name" value="MOLYBDOPTERIN MOLYBDOTRANSFERASE"/>
    <property type="match status" value="1"/>
</dbReference>
<evidence type="ECO:0000259" key="4">
    <source>
        <dbReference type="SMART" id="SM00852"/>
    </source>
</evidence>
<dbReference type="InterPro" id="IPR036425">
    <property type="entry name" value="MoaB/Mog-like_dom_sf"/>
</dbReference>
<sequence>MIKIAVVTISDSASRGQRESTSDKVIAEMVKNIGSVESQIIIPDELDTIVECLQKLADENFMDIILTTGGTGLSPRDVTPEATYKVIDREIIGIPEKMRIETSKYSPNAILSRAVAGTRKDTLIINLPGSPKAVKECLGTILPVLVHTVDVIKGRVVRCGG</sequence>
<dbReference type="UniPathway" id="UPA00344"/>
<evidence type="ECO:0000313" key="5">
    <source>
        <dbReference type="EMBL" id="OPX43909.1"/>
    </source>
</evidence>
<dbReference type="NCBIfam" id="TIGR00177">
    <property type="entry name" value="molyb_syn"/>
    <property type="match status" value="1"/>
</dbReference>
<evidence type="ECO:0000313" key="6">
    <source>
        <dbReference type="Proteomes" id="UP000191554"/>
    </source>
</evidence>
<organism evidence="5 6">
    <name type="scientific">Ruminiclostridium hungatei</name>
    <name type="common">Clostridium hungatei</name>
    <dbReference type="NCBI Taxonomy" id="48256"/>
    <lineage>
        <taxon>Bacteria</taxon>
        <taxon>Bacillati</taxon>
        <taxon>Bacillota</taxon>
        <taxon>Clostridia</taxon>
        <taxon>Eubacteriales</taxon>
        <taxon>Oscillospiraceae</taxon>
        <taxon>Ruminiclostridium</taxon>
    </lineage>
</organism>
<dbReference type="SMART" id="SM00852">
    <property type="entry name" value="MoCF_biosynth"/>
    <property type="match status" value="1"/>
</dbReference>
<dbReference type="PANTHER" id="PTHR43764">
    <property type="entry name" value="MOLYBDENUM COFACTOR BIOSYNTHESIS"/>
    <property type="match status" value="1"/>
</dbReference>
<name>A0A1V4SJ39_RUMHU</name>
<feature type="domain" description="MoaB/Mog" evidence="4">
    <location>
        <begin position="5"/>
        <end position="148"/>
    </location>
</feature>
<dbReference type="GO" id="GO:0006777">
    <property type="term" value="P:Mo-molybdopterin cofactor biosynthetic process"/>
    <property type="evidence" value="ECO:0007669"/>
    <property type="project" value="UniProtKB-KW"/>
</dbReference>